<dbReference type="PROSITE" id="PS51819">
    <property type="entry name" value="VOC"/>
    <property type="match status" value="2"/>
</dbReference>
<dbReference type="InterPro" id="IPR029068">
    <property type="entry name" value="Glyas_Bleomycin-R_OHBP_Dase"/>
</dbReference>
<dbReference type="PANTHER" id="PTHR46036">
    <property type="entry name" value="LACTOYLGLUTATHIONE LYASE"/>
    <property type="match status" value="1"/>
</dbReference>
<dbReference type="PANTHER" id="PTHR46036:SF5">
    <property type="entry name" value="LACTOYLGLUTATHIONE LYASE"/>
    <property type="match status" value="1"/>
</dbReference>
<reference evidence="4 5" key="1">
    <citation type="submission" date="2024-06" db="EMBL/GenBank/DDBJ databases">
        <authorList>
            <person name="Kraege A."/>
            <person name="Thomma B."/>
        </authorList>
    </citation>
    <scope>NUCLEOTIDE SEQUENCE [LARGE SCALE GENOMIC DNA]</scope>
</reference>
<dbReference type="InterPro" id="IPR004361">
    <property type="entry name" value="Glyoxalase_1"/>
</dbReference>
<proteinExistence type="predicted"/>
<protein>
    <recommendedName>
        <fullName evidence="1">Glyoxalase I</fullName>
    </recommendedName>
</protein>
<comment type="catalytic activity">
    <reaction evidence="2">
        <text>(R)-S-lactoylglutathione = methylglyoxal + glutathione</text>
        <dbReference type="Rhea" id="RHEA:19069"/>
        <dbReference type="ChEBI" id="CHEBI:17158"/>
        <dbReference type="ChEBI" id="CHEBI:57474"/>
        <dbReference type="ChEBI" id="CHEBI:57925"/>
        <dbReference type="EC" id="4.4.1.5"/>
    </reaction>
</comment>
<keyword evidence="5" id="KW-1185">Reference proteome</keyword>
<feature type="domain" description="VOC" evidence="3">
    <location>
        <begin position="186"/>
        <end position="312"/>
    </location>
</feature>
<comment type="caution">
    <text evidence="4">The sequence shown here is derived from an EMBL/GenBank/DDBJ whole genome shotgun (WGS) entry which is preliminary data.</text>
</comment>
<organism evidence="4 5">
    <name type="scientific">Coccomyxa viridis</name>
    <dbReference type="NCBI Taxonomy" id="1274662"/>
    <lineage>
        <taxon>Eukaryota</taxon>
        <taxon>Viridiplantae</taxon>
        <taxon>Chlorophyta</taxon>
        <taxon>core chlorophytes</taxon>
        <taxon>Trebouxiophyceae</taxon>
        <taxon>Trebouxiophyceae incertae sedis</taxon>
        <taxon>Coccomyxaceae</taxon>
        <taxon>Coccomyxa</taxon>
    </lineage>
</organism>
<evidence type="ECO:0000313" key="5">
    <source>
        <dbReference type="Proteomes" id="UP001497392"/>
    </source>
</evidence>
<dbReference type="Proteomes" id="UP001497392">
    <property type="component" value="Unassembled WGS sequence"/>
</dbReference>
<evidence type="ECO:0000256" key="1">
    <source>
        <dbReference type="ARBA" id="ARBA00030537"/>
    </source>
</evidence>
<accession>A0ABP1FLF4</accession>
<dbReference type="InterPro" id="IPR037523">
    <property type="entry name" value="VOC_core"/>
</dbReference>
<name>A0ABP1FLF4_9CHLO</name>
<feature type="domain" description="VOC" evidence="3">
    <location>
        <begin position="54"/>
        <end position="178"/>
    </location>
</feature>
<dbReference type="Gene3D" id="3.10.180.10">
    <property type="entry name" value="2,3-Dihydroxybiphenyl 1,2-Dioxygenase, domain 1"/>
    <property type="match status" value="2"/>
</dbReference>
<gene>
    <name evidence="4" type="primary">g2868</name>
    <name evidence="4" type="ORF">VP750_LOCUS2454</name>
</gene>
<sequence>MTAVSAPLLRTGVLKRSHPAFQTFVASRRTNRSVRRSAMSTSANADWVKQDERRMLHAVYRVGDMDKTIEYYEKHFGLKKVRYRDIPEEKYTNAFLAAGPEEKNFALELTYNYGKDSYNIGSGFGHFALRVEDVYKTVDSIKSAGGKVSRDAGPVKGGDSIIAFVDDPTGYKWEVIGSKGKPIPEPIAQVMLRVTDLDKSIKYYTEALGMQLLKKKDNPDYKYTLAFLGYGPEEENVVFELTYNWGQDKYEDFKGDAYAQVAISTNDVYKTADAIKALGYEVTKEPGPLPGLGTKITASVDPDGWKVVFVDNKDFLAEL</sequence>
<dbReference type="EMBL" id="CAXHTA020000004">
    <property type="protein sequence ID" value="CAL5220795.1"/>
    <property type="molecule type" value="Genomic_DNA"/>
</dbReference>
<dbReference type="NCBIfam" id="TIGR00068">
    <property type="entry name" value="glyox_I"/>
    <property type="match status" value="1"/>
</dbReference>
<dbReference type="InterPro" id="IPR004360">
    <property type="entry name" value="Glyas_Fos-R_dOase_dom"/>
</dbReference>
<dbReference type="Pfam" id="PF00903">
    <property type="entry name" value="Glyoxalase"/>
    <property type="match status" value="2"/>
</dbReference>
<evidence type="ECO:0000256" key="2">
    <source>
        <dbReference type="ARBA" id="ARBA00048273"/>
    </source>
</evidence>
<evidence type="ECO:0000259" key="3">
    <source>
        <dbReference type="PROSITE" id="PS51819"/>
    </source>
</evidence>
<dbReference type="SUPFAM" id="SSF54593">
    <property type="entry name" value="Glyoxalase/Bleomycin resistance protein/Dihydroxybiphenyl dioxygenase"/>
    <property type="match status" value="2"/>
</dbReference>
<evidence type="ECO:0000313" key="4">
    <source>
        <dbReference type="EMBL" id="CAL5220795.1"/>
    </source>
</evidence>